<protein>
    <recommendedName>
        <fullName evidence="1">ABC-type transport auxiliary lipoprotein component domain-containing protein</fullName>
    </recommendedName>
</protein>
<dbReference type="SUPFAM" id="SSF159594">
    <property type="entry name" value="XCC0632-like"/>
    <property type="match status" value="1"/>
</dbReference>
<evidence type="ECO:0000259" key="1">
    <source>
        <dbReference type="Pfam" id="PF03886"/>
    </source>
</evidence>
<name>A0A3B0ZN38_9ZZZZ</name>
<sequence length="183" mass="20887">MVSLLLAACFGSPSSVPEDRFYTLKVDAADPVRKKYKRIVINKVYAYGIYNERALLYANAELPLQIKRYHYHHWAMSPTQLIQHALSDYLNQSQIAKNIVVQAISSNADLRISAQLLAFERVIQSGKQSVRVELEFEVHWSNGAHRAFNYTKNTAVKKNTLHGAVEAYGITINQIFREFLSEL</sequence>
<reference evidence="2" key="1">
    <citation type="submission" date="2018-06" db="EMBL/GenBank/DDBJ databases">
        <authorList>
            <person name="Zhirakovskaya E."/>
        </authorList>
    </citation>
    <scope>NUCLEOTIDE SEQUENCE</scope>
</reference>
<organism evidence="2">
    <name type="scientific">hydrothermal vent metagenome</name>
    <dbReference type="NCBI Taxonomy" id="652676"/>
    <lineage>
        <taxon>unclassified sequences</taxon>
        <taxon>metagenomes</taxon>
        <taxon>ecological metagenomes</taxon>
    </lineage>
</organism>
<evidence type="ECO:0000313" key="2">
    <source>
        <dbReference type="EMBL" id="VAW93091.1"/>
    </source>
</evidence>
<gene>
    <name evidence="2" type="ORF">MNBD_GAMMA23-1839</name>
</gene>
<proteinExistence type="predicted"/>
<dbReference type="InterPro" id="IPR005586">
    <property type="entry name" value="ABC_trans_aux"/>
</dbReference>
<dbReference type="Gene3D" id="3.40.50.10610">
    <property type="entry name" value="ABC-type transport auxiliary lipoprotein component"/>
    <property type="match status" value="1"/>
</dbReference>
<feature type="domain" description="ABC-type transport auxiliary lipoprotein component" evidence="1">
    <location>
        <begin position="22"/>
        <end position="175"/>
    </location>
</feature>
<dbReference type="Pfam" id="PF03886">
    <property type="entry name" value="ABC_trans_aux"/>
    <property type="match status" value="1"/>
</dbReference>
<dbReference type="AlphaFoldDB" id="A0A3B0ZN38"/>
<accession>A0A3B0ZN38</accession>
<dbReference type="EMBL" id="UOFT01000030">
    <property type="protein sequence ID" value="VAW93091.1"/>
    <property type="molecule type" value="Genomic_DNA"/>
</dbReference>